<dbReference type="Gene3D" id="1.25.40.10">
    <property type="entry name" value="Tetratricopeptide repeat domain"/>
    <property type="match status" value="1"/>
</dbReference>
<feature type="region of interest" description="Disordered" evidence="1">
    <location>
        <begin position="39"/>
        <end position="64"/>
    </location>
</feature>
<feature type="compositionally biased region" description="Acidic residues" evidence="1">
    <location>
        <begin position="44"/>
        <end position="54"/>
    </location>
</feature>
<dbReference type="AlphaFoldDB" id="A0AAU2V8Y0"/>
<dbReference type="InterPro" id="IPR027417">
    <property type="entry name" value="P-loop_NTPase"/>
</dbReference>
<dbReference type="PANTHER" id="PTHR47691:SF3">
    <property type="entry name" value="HTH-TYPE TRANSCRIPTIONAL REGULATOR RV0890C-RELATED"/>
    <property type="match status" value="1"/>
</dbReference>
<organism evidence="2">
    <name type="scientific">Streptomyces sp. NBC_00003</name>
    <dbReference type="NCBI Taxonomy" id="2903608"/>
    <lineage>
        <taxon>Bacteria</taxon>
        <taxon>Bacillati</taxon>
        <taxon>Actinomycetota</taxon>
        <taxon>Actinomycetes</taxon>
        <taxon>Kitasatosporales</taxon>
        <taxon>Streptomycetaceae</taxon>
        <taxon>Streptomyces</taxon>
    </lineage>
</organism>
<reference evidence="2" key="1">
    <citation type="submission" date="2022-10" db="EMBL/GenBank/DDBJ databases">
        <title>The complete genomes of actinobacterial strains from the NBC collection.</title>
        <authorList>
            <person name="Joergensen T.S."/>
            <person name="Alvarez Arevalo M."/>
            <person name="Sterndorff E.B."/>
            <person name="Faurdal D."/>
            <person name="Vuksanovic O."/>
            <person name="Mourched A.-S."/>
            <person name="Charusanti P."/>
            <person name="Shaw S."/>
            <person name="Blin K."/>
            <person name="Weber T."/>
        </authorList>
    </citation>
    <scope>NUCLEOTIDE SEQUENCE</scope>
    <source>
        <strain evidence="2">NBC_00003</strain>
    </source>
</reference>
<feature type="region of interest" description="Disordered" evidence="1">
    <location>
        <begin position="103"/>
        <end position="131"/>
    </location>
</feature>
<sequence>MEAELAALAGTAATTLMGLMVSESWTQARARVARFLSRRGGESTAEDELPDSPDELTAAGRADDAAAVEGDLRRRLRRMLEEDPGAAQELRALLAELTGEAGVTPEGRAAPGNHAGIASRGRLPSEGRPDDVPALRTRFINRTDTLSALDGILATGASEAAHVGVLVVAGPPGVGKKATVRQCAHRSRAYFPDGQVYVDFAELRGRAGGADVSAALGMCLRSLGVQEDYLPRTLPEQTRLLRERTGGRRLLFVLDNVDTPAQVRALVPNGPGSAVLVTSSTSLGELAIDGAELMPLAPLGMHSALELLADRCGQEAVDADRASAERLVELCGGLPVALHVVAARLLARRRLTMAALAAELSDENRRLTAMSLRGEHPVSAVFDASYRQLEPEAARCYRLLSWIPGRTFETGAVAAALDADQFTTGSLLDALVEASLLEEAGENRFRFHELVRLHARERAAAEEPTGSQQALIERVLAHYLALTAFADRAVRLDRLRIADLTELLADNPDPFAAEDAPAPLDWLEAERANILAVLRAAGDHGLHARGWQLAEGFTVLFLHRRYVVDWKESLELGAAFASAALEPAAEARLRSLLSRPLMDLGEYDRARTELNTAQACAEVADHTQLRASVLEFLGRYWDRSDPARAIEVYEESARLNSEAGQARGAAIVTFFLGCAQDAAGDSALALDTLRHAREALLGLADPDVRMAARATAAIGRAHDRLGQRAEAVRALRQAAQALRETGATHYEAQALLELADIAQREGGERVLLRADLSRALEIHEAGGSPLAEEIRARLGELG</sequence>
<dbReference type="SUPFAM" id="SSF52540">
    <property type="entry name" value="P-loop containing nucleoside triphosphate hydrolases"/>
    <property type="match status" value="1"/>
</dbReference>
<dbReference type="InterPro" id="IPR011990">
    <property type="entry name" value="TPR-like_helical_dom_sf"/>
</dbReference>
<dbReference type="Gene3D" id="3.40.50.300">
    <property type="entry name" value="P-loop containing nucleotide triphosphate hydrolases"/>
    <property type="match status" value="1"/>
</dbReference>
<gene>
    <name evidence="2" type="ORF">OG549_26490</name>
</gene>
<dbReference type="EMBL" id="CP108318">
    <property type="protein sequence ID" value="WTW63903.1"/>
    <property type="molecule type" value="Genomic_DNA"/>
</dbReference>
<dbReference type="SUPFAM" id="SSF48452">
    <property type="entry name" value="TPR-like"/>
    <property type="match status" value="1"/>
</dbReference>
<evidence type="ECO:0000313" key="2">
    <source>
        <dbReference type="EMBL" id="WTW63903.1"/>
    </source>
</evidence>
<proteinExistence type="predicted"/>
<dbReference type="GO" id="GO:0043531">
    <property type="term" value="F:ADP binding"/>
    <property type="evidence" value="ECO:0007669"/>
    <property type="project" value="InterPro"/>
</dbReference>
<dbReference type="PRINTS" id="PR00364">
    <property type="entry name" value="DISEASERSIST"/>
</dbReference>
<protein>
    <submittedName>
        <fullName evidence="2">NB-ARC domain-containing protein</fullName>
    </submittedName>
</protein>
<evidence type="ECO:0000256" key="1">
    <source>
        <dbReference type="SAM" id="MobiDB-lite"/>
    </source>
</evidence>
<accession>A0AAU2V8Y0</accession>
<name>A0AAU2V8Y0_9ACTN</name>
<dbReference type="PANTHER" id="PTHR47691">
    <property type="entry name" value="REGULATOR-RELATED"/>
    <property type="match status" value="1"/>
</dbReference>